<dbReference type="Proteomes" id="UP000736672">
    <property type="component" value="Unassembled WGS sequence"/>
</dbReference>
<reference evidence="2" key="1">
    <citation type="journal article" date="2021" name="Nat. Commun.">
        <title>Genetic determinants of endophytism in the Arabidopsis root mycobiome.</title>
        <authorList>
            <person name="Mesny F."/>
            <person name="Miyauchi S."/>
            <person name="Thiergart T."/>
            <person name="Pickel B."/>
            <person name="Atanasova L."/>
            <person name="Karlsson M."/>
            <person name="Huettel B."/>
            <person name="Barry K.W."/>
            <person name="Haridas S."/>
            <person name="Chen C."/>
            <person name="Bauer D."/>
            <person name="Andreopoulos W."/>
            <person name="Pangilinan J."/>
            <person name="LaButti K."/>
            <person name="Riley R."/>
            <person name="Lipzen A."/>
            <person name="Clum A."/>
            <person name="Drula E."/>
            <person name="Henrissat B."/>
            <person name="Kohler A."/>
            <person name="Grigoriev I.V."/>
            <person name="Martin F.M."/>
            <person name="Hacquard S."/>
        </authorList>
    </citation>
    <scope>NUCLEOTIDE SEQUENCE</scope>
    <source>
        <strain evidence="2">FSSC 5 MPI-SDFR-AT-0091</strain>
    </source>
</reference>
<evidence type="ECO:0000256" key="1">
    <source>
        <dbReference type="SAM" id="MobiDB-lite"/>
    </source>
</evidence>
<dbReference type="AlphaFoldDB" id="A0A9P9KQF0"/>
<organism evidence="2 3">
    <name type="scientific">Fusarium solani</name>
    <name type="common">Filamentous fungus</name>
    <dbReference type="NCBI Taxonomy" id="169388"/>
    <lineage>
        <taxon>Eukaryota</taxon>
        <taxon>Fungi</taxon>
        <taxon>Dikarya</taxon>
        <taxon>Ascomycota</taxon>
        <taxon>Pezizomycotina</taxon>
        <taxon>Sordariomycetes</taxon>
        <taxon>Hypocreomycetidae</taxon>
        <taxon>Hypocreales</taxon>
        <taxon>Nectriaceae</taxon>
        <taxon>Fusarium</taxon>
        <taxon>Fusarium solani species complex</taxon>
    </lineage>
</organism>
<dbReference type="EMBL" id="JAGTJS010000006">
    <property type="protein sequence ID" value="KAH7266585.1"/>
    <property type="molecule type" value="Genomic_DNA"/>
</dbReference>
<accession>A0A9P9KQF0</accession>
<evidence type="ECO:0000313" key="2">
    <source>
        <dbReference type="EMBL" id="KAH7266585.1"/>
    </source>
</evidence>
<keyword evidence="3" id="KW-1185">Reference proteome</keyword>
<comment type="caution">
    <text evidence="2">The sequence shown here is derived from an EMBL/GenBank/DDBJ whole genome shotgun (WGS) entry which is preliminary data.</text>
</comment>
<gene>
    <name evidence="2" type="ORF">B0J15DRAFT_523995</name>
</gene>
<evidence type="ECO:0000313" key="3">
    <source>
        <dbReference type="Proteomes" id="UP000736672"/>
    </source>
</evidence>
<feature type="region of interest" description="Disordered" evidence="1">
    <location>
        <begin position="466"/>
        <end position="486"/>
    </location>
</feature>
<sequence>MAENRDIAFCFRGWAYNTGKAGRPKRRVIRISRAHDSRRAKDILSLNDTTDAGLVISPKEEDIEGVDNGLLAVVVGELLPAAEVPNHKELSKPAPLHSFDPDVHSLAETRPQTRLVVVIIGQQSSTSEKVASFINTVVSAYKTFPCKTYLQLAIGLFRESEQTSLESLSAPGVASREVIREMMEGKGDLIEERAKCVINAFKFEAVGEHKINTRAILELAKGLCSISASGITIHESLYLGVIVSFCTMFSNSHAVNAGVGECHDNLIQSAISIARGSAPAPMPVRPLVQTVNENPGVALFKSLIRDSHAHVHAQMEHFKAWRDAGGCTCTHGGGLRELHKVVQLASVVLGTQNQEAIVTALGQVKRLVLASAFELLSRTIASGNEKIEVIQAVLQATVHVVAADVVEKFATRADQESEAMDAQPTLPGLPANLAKLADKVSDLYHALGSVKEEDTTNSVREAIKDYEENEQGEGAPDSPSTLELPSNLDQKDAALLRYMRQVFEKERDFPGSQDLDKELEWASRMDWK</sequence>
<dbReference type="OrthoDB" id="4779108at2759"/>
<protein>
    <submittedName>
        <fullName evidence="2">Uncharacterized protein</fullName>
    </submittedName>
</protein>
<feature type="region of interest" description="Disordered" evidence="1">
    <location>
        <begin position="507"/>
        <end position="528"/>
    </location>
</feature>
<name>A0A9P9KQF0_FUSSL</name>
<proteinExistence type="predicted"/>